<evidence type="ECO:0000256" key="1">
    <source>
        <dbReference type="ARBA" id="ARBA00010552"/>
    </source>
</evidence>
<proteinExistence type="inferred from homology"/>
<evidence type="ECO:0000313" key="2">
    <source>
        <dbReference type="EMBL" id="TCL00308.1"/>
    </source>
</evidence>
<dbReference type="InterPro" id="IPR035959">
    <property type="entry name" value="RutC-like_sf"/>
</dbReference>
<dbReference type="Pfam" id="PF01042">
    <property type="entry name" value="Ribonuc_L-PSP"/>
    <property type="match status" value="1"/>
</dbReference>
<dbReference type="PANTHER" id="PTHR11803:SF39">
    <property type="entry name" value="2-IMINOBUTANOATE_2-IMINOPROPANOATE DEAMINASE"/>
    <property type="match status" value="1"/>
</dbReference>
<dbReference type="OrthoDB" id="9809792at2"/>
<dbReference type="AlphaFoldDB" id="A0A4R1N282"/>
<evidence type="ECO:0000313" key="3">
    <source>
        <dbReference type="Proteomes" id="UP000295673"/>
    </source>
</evidence>
<dbReference type="FunFam" id="3.30.1330.40:FF:000001">
    <property type="entry name" value="L-PSP family endoribonuclease"/>
    <property type="match status" value="1"/>
</dbReference>
<keyword evidence="3" id="KW-1185">Reference proteome</keyword>
<dbReference type="InterPro" id="IPR006175">
    <property type="entry name" value="YjgF/YER057c/UK114"/>
</dbReference>
<organism evidence="2 3">
    <name type="scientific">Shimia isoporae</name>
    <dbReference type="NCBI Taxonomy" id="647720"/>
    <lineage>
        <taxon>Bacteria</taxon>
        <taxon>Pseudomonadati</taxon>
        <taxon>Pseudomonadota</taxon>
        <taxon>Alphaproteobacteria</taxon>
        <taxon>Rhodobacterales</taxon>
        <taxon>Roseobacteraceae</taxon>
    </lineage>
</organism>
<dbReference type="RefSeq" id="WP_132861098.1">
    <property type="nucleotide sequence ID" value="NZ_SMGR01000003.1"/>
</dbReference>
<comment type="similarity">
    <text evidence="1">Belongs to the RutC family.</text>
</comment>
<gene>
    <name evidence="2" type="ORF">BXY66_2949</name>
</gene>
<dbReference type="CDD" id="cd00448">
    <property type="entry name" value="YjgF_YER057c_UK114_family"/>
    <property type="match status" value="1"/>
</dbReference>
<dbReference type="EMBL" id="SMGR01000003">
    <property type="protein sequence ID" value="TCL00308.1"/>
    <property type="molecule type" value="Genomic_DNA"/>
</dbReference>
<name>A0A4R1N282_9RHOB</name>
<dbReference type="GO" id="GO:0019239">
    <property type="term" value="F:deaminase activity"/>
    <property type="evidence" value="ECO:0007669"/>
    <property type="project" value="TreeGrafter"/>
</dbReference>
<sequence>MTKIELIETEAAPAAGGHYSQAVRTNGQVWVSGVLPIPAKGLPDGADFGAQTERVLAHLDAVLTAAGASKKDVVQVRVYVTSISHWPAFDRAYAAFFGEHKPARAVVPVPELHYGYALELEAVAVCQT</sequence>
<protein>
    <submittedName>
        <fullName evidence="2">Reactive intermediate/imine deaminase</fullName>
    </submittedName>
</protein>
<dbReference type="GO" id="GO:0005829">
    <property type="term" value="C:cytosol"/>
    <property type="evidence" value="ECO:0007669"/>
    <property type="project" value="TreeGrafter"/>
</dbReference>
<dbReference type="Gene3D" id="3.30.1330.40">
    <property type="entry name" value="RutC-like"/>
    <property type="match status" value="1"/>
</dbReference>
<reference evidence="2 3" key="1">
    <citation type="submission" date="2019-03" db="EMBL/GenBank/DDBJ databases">
        <title>Genomic Encyclopedia of Archaeal and Bacterial Type Strains, Phase II (KMG-II): from individual species to whole genera.</title>
        <authorList>
            <person name="Goeker M."/>
        </authorList>
    </citation>
    <scope>NUCLEOTIDE SEQUENCE [LARGE SCALE GENOMIC DNA]</scope>
    <source>
        <strain evidence="2 3">DSM 26433</strain>
    </source>
</reference>
<dbReference type="Proteomes" id="UP000295673">
    <property type="component" value="Unassembled WGS sequence"/>
</dbReference>
<dbReference type="PANTHER" id="PTHR11803">
    <property type="entry name" value="2-IMINOBUTANOATE/2-IMINOPROPANOATE DEAMINASE RIDA"/>
    <property type="match status" value="1"/>
</dbReference>
<comment type="caution">
    <text evidence="2">The sequence shown here is derived from an EMBL/GenBank/DDBJ whole genome shotgun (WGS) entry which is preliminary data.</text>
</comment>
<accession>A0A4R1N282</accession>
<dbReference type="SUPFAM" id="SSF55298">
    <property type="entry name" value="YjgF-like"/>
    <property type="match status" value="1"/>
</dbReference>